<gene>
    <name evidence="2" type="ORF">MNBD_IGNAVI01-1845</name>
</gene>
<feature type="domain" description="Heavy metal binding" evidence="1">
    <location>
        <begin position="106"/>
        <end position="130"/>
    </location>
</feature>
<name>A0A3B1C1P7_9ZZZZ</name>
<dbReference type="GO" id="GO:0046872">
    <property type="term" value="F:metal ion binding"/>
    <property type="evidence" value="ECO:0007669"/>
    <property type="project" value="InterPro"/>
</dbReference>
<dbReference type="InterPro" id="IPR045800">
    <property type="entry name" value="HMBD"/>
</dbReference>
<dbReference type="AlphaFoldDB" id="A0A3B1C1P7"/>
<dbReference type="EMBL" id="UOGD01000105">
    <property type="protein sequence ID" value="VAX18523.1"/>
    <property type="molecule type" value="Genomic_DNA"/>
</dbReference>
<proteinExistence type="predicted"/>
<dbReference type="Pfam" id="PF19335">
    <property type="entry name" value="HMBD"/>
    <property type="match status" value="1"/>
</dbReference>
<protein>
    <recommendedName>
        <fullName evidence="1">Heavy metal binding domain-containing protein</fullName>
    </recommendedName>
</protein>
<sequence length="136" mass="14951">MKKVINSFFALALLVVLSTTIFAQKKPAQKHSDKAMMQDVKHVCTAECKTKGHDYVKAKEAKAAMEANAAAVEHVCTEECKTKGHDYVKAKEARAALDKNQDGFIYECPMKCEATDEAGECSKCGMELKKTSVKES</sequence>
<evidence type="ECO:0000313" key="2">
    <source>
        <dbReference type="EMBL" id="VAX18523.1"/>
    </source>
</evidence>
<accession>A0A3B1C1P7</accession>
<organism evidence="2">
    <name type="scientific">hydrothermal vent metagenome</name>
    <dbReference type="NCBI Taxonomy" id="652676"/>
    <lineage>
        <taxon>unclassified sequences</taxon>
        <taxon>metagenomes</taxon>
        <taxon>ecological metagenomes</taxon>
    </lineage>
</organism>
<evidence type="ECO:0000259" key="1">
    <source>
        <dbReference type="Pfam" id="PF19335"/>
    </source>
</evidence>
<reference evidence="2" key="1">
    <citation type="submission" date="2018-06" db="EMBL/GenBank/DDBJ databases">
        <authorList>
            <person name="Zhirakovskaya E."/>
        </authorList>
    </citation>
    <scope>NUCLEOTIDE SEQUENCE</scope>
</reference>